<dbReference type="Gene3D" id="3.40.190.10">
    <property type="entry name" value="Periplasmic binding protein-like II"/>
    <property type="match status" value="2"/>
</dbReference>
<dbReference type="Pfam" id="PF02621">
    <property type="entry name" value="VitK2_biosynth"/>
    <property type="match status" value="1"/>
</dbReference>
<dbReference type="GO" id="GO:0016836">
    <property type="term" value="F:hydro-lyase activity"/>
    <property type="evidence" value="ECO:0007669"/>
    <property type="project" value="UniProtKB-UniRule"/>
</dbReference>
<comment type="catalytic activity">
    <reaction evidence="4">
        <text>chorismate = 3-[(1-carboxyvinyl)-oxy]benzoate + H2O</text>
        <dbReference type="Rhea" id="RHEA:40051"/>
        <dbReference type="ChEBI" id="CHEBI:15377"/>
        <dbReference type="ChEBI" id="CHEBI:29748"/>
        <dbReference type="ChEBI" id="CHEBI:76981"/>
        <dbReference type="EC" id="4.2.1.151"/>
    </reaction>
</comment>
<reference evidence="5 6" key="1">
    <citation type="submission" date="2015-12" db="EMBL/GenBank/DDBJ databases">
        <title>Genome sequence of Aneurinibacillus soli.</title>
        <authorList>
            <person name="Lee J.S."/>
            <person name="Lee K.C."/>
            <person name="Kim K.K."/>
            <person name="Lee B.W."/>
        </authorList>
    </citation>
    <scope>NUCLEOTIDE SEQUENCE [LARGE SCALE GENOMIC DNA]</scope>
    <source>
        <strain evidence="5 6">CB4</strain>
    </source>
</reference>
<comment type="function">
    <text evidence="4">Catalyzes the dehydration of chorismate into 3-[(1-carboxyvinyl)oxy]benzoate, a step in the biosynthesis of menaquinone (MK, vitamin K2).</text>
</comment>
<evidence type="ECO:0000256" key="2">
    <source>
        <dbReference type="ARBA" id="ARBA00022428"/>
    </source>
</evidence>
<dbReference type="SUPFAM" id="SSF53850">
    <property type="entry name" value="Periplasmic binding protein-like II"/>
    <property type="match status" value="1"/>
</dbReference>
<keyword evidence="6" id="KW-1185">Reference proteome</keyword>
<organism evidence="5 6">
    <name type="scientific">Aneurinibacillus soli</name>
    <dbReference type="NCBI Taxonomy" id="1500254"/>
    <lineage>
        <taxon>Bacteria</taxon>
        <taxon>Bacillati</taxon>
        <taxon>Bacillota</taxon>
        <taxon>Bacilli</taxon>
        <taxon>Bacillales</taxon>
        <taxon>Paenibacillaceae</taxon>
        <taxon>Aneurinibacillus group</taxon>
        <taxon>Aneurinibacillus</taxon>
    </lineage>
</organism>
<dbReference type="EMBL" id="AP017312">
    <property type="protein sequence ID" value="BAU28897.1"/>
    <property type="molecule type" value="Genomic_DNA"/>
</dbReference>
<dbReference type="OrthoDB" id="9810112at2"/>
<comment type="pathway">
    <text evidence="1 4">Quinol/quinone metabolism; menaquinone biosynthesis.</text>
</comment>
<dbReference type="EC" id="4.2.1.151" evidence="4"/>
<name>A0A0U5AYT9_9BACL</name>
<sequence length="284" mass="32281">MTGMRISKISFTNIRPIYHFFRLDEFGDNQVELIPQVPSQLNKGMAEGTIDAGPVSSFEYGRNYKAYEVLPDLSISSHGPVGSIFLFTKRPLADLHEPHIALTDTSATSVNLLRIILQTFEGMNPVYTTMASNLEVMMSQADGALLIGDDALLASWNNPGYYMYDLGEMWYRHTGMWMTYAVWAVRRETAHQKPELLRRVHHEFLHSKKKGLAELDEVIRQVKEEFGGTEPFWKKYYAGHLSYNFTTEHKKGLEYYYACAADLGLLAEPAKVEVWDPDSAQPAV</sequence>
<dbReference type="PANTHER" id="PTHR37690">
    <property type="entry name" value="CHORISMATE DEHYDRATASE"/>
    <property type="match status" value="1"/>
</dbReference>
<evidence type="ECO:0000313" key="5">
    <source>
        <dbReference type="EMBL" id="BAU28897.1"/>
    </source>
</evidence>
<protein>
    <recommendedName>
        <fullName evidence="4">Chorismate dehydratase</fullName>
        <ecNumber evidence="4">4.2.1.151</ecNumber>
    </recommendedName>
    <alternativeName>
        <fullName evidence="4">Menaquinone biosynthetic enzyme MqnA</fullName>
    </alternativeName>
</protein>
<evidence type="ECO:0000256" key="1">
    <source>
        <dbReference type="ARBA" id="ARBA00004863"/>
    </source>
</evidence>
<comment type="similarity">
    <text evidence="4">Belongs to the MqnA/MqnD family. MqnA subfamily.</text>
</comment>
<evidence type="ECO:0000256" key="4">
    <source>
        <dbReference type="HAMAP-Rule" id="MF_00995"/>
    </source>
</evidence>
<dbReference type="InterPro" id="IPR030868">
    <property type="entry name" value="MqnA"/>
</dbReference>
<dbReference type="KEGG" id="asoc:CB4_03074"/>
<accession>A0A0U5AYT9</accession>
<proteinExistence type="inferred from homology"/>
<dbReference type="AlphaFoldDB" id="A0A0U5AYT9"/>
<dbReference type="RefSeq" id="WP_096466593.1">
    <property type="nucleotide sequence ID" value="NZ_AP017312.1"/>
</dbReference>
<dbReference type="GO" id="GO:0009234">
    <property type="term" value="P:menaquinone biosynthetic process"/>
    <property type="evidence" value="ECO:0007669"/>
    <property type="project" value="UniProtKB-UniRule"/>
</dbReference>
<evidence type="ECO:0000313" key="6">
    <source>
        <dbReference type="Proteomes" id="UP000217696"/>
    </source>
</evidence>
<dbReference type="Proteomes" id="UP000217696">
    <property type="component" value="Chromosome"/>
</dbReference>
<dbReference type="InterPro" id="IPR003773">
    <property type="entry name" value="Menaquinone_biosynth"/>
</dbReference>
<evidence type="ECO:0000256" key="3">
    <source>
        <dbReference type="ARBA" id="ARBA00023239"/>
    </source>
</evidence>
<dbReference type="PANTHER" id="PTHR37690:SF1">
    <property type="entry name" value="CHORISMATE DEHYDRATASE"/>
    <property type="match status" value="1"/>
</dbReference>
<dbReference type="UniPathway" id="UPA00079"/>
<keyword evidence="3 4" id="KW-0456">Lyase</keyword>
<gene>
    <name evidence="4 5" type="primary">mqnA</name>
    <name evidence="5" type="ORF">CB4_03074</name>
</gene>
<dbReference type="CDD" id="cd13634">
    <property type="entry name" value="PBP2_Sco4506"/>
    <property type="match status" value="1"/>
</dbReference>
<keyword evidence="2 4" id="KW-0474">Menaquinone biosynthesis</keyword>
<dbReference type="HAMAP" id="MF_00995">
    <property type="entry name" value="MqnA"/>
    <property type="match status" value="1"/>
</dbReference>